<dbReference type="GO" id="GO:0017004">
    <property type="term" value="P:cytochrome complex assembly"/>
    <property type="evidence" value="ECO:0007669"/>
    <property type="project" value="UniProtKB-KW"/>
</dbReference>
<keyword evidence="9" id="KW-1185">Reference proteome</keyword>
<evidence type="ECO:0000256" key="1">
    <source>
        <dbReference type="ARBA" id="ARBA00004141"/>
    </source>
</evidence>
<reference evidence="9" key="1">
    <citation type="submission" date="2015-08" db="EMBL/GenBank/DDBJ databases">
        <title>Genome sequencing project for genomic taxonomy and phylogenomics of Bacillus-like bacteria.</title>
        <authorList>
            <person name="Liu B."/>
            <person name="Wang J."/>
            <person name="Zhu Y."/>
            <person name="Liu G."/>
            <person name="Chen Q."/>
            <person name="Chen Z."/>
            <person name="Lan J."/>
            <person name="Che J."/>
            <person name="Ge C."/>
            <person name="Shi H."/>
            <person name="Pan Z."/>
            <person name="Liu X."/>
        </authorList>
    </citation>
    <scope>NUCLEOTIDE SEQUENCE [LARGE SCALE GENOMIC DNA]</scope>
    <source>
        <strain evidence="9">FJAT-22460</strain>
    </source>
</reference>
<comment type="caution">
    <text evidence="8">The sequence shown here is derived from an EMBL/GenBank/DDBJ whole genome shotgun (WGS) entry which is preliminary data.</text>
</comment>
<dbReference type="Pfam" id="PF05140">
    <property type="entry name" value="ResB"/>
    <property type="match status" value="1"/>
</dbReference>
<evidence type="ECO:0000256" key="3">
    <source>
        <dbReference type="ARBA" id="ARBA00022748"/>
    </source>
</evidence>
<evidence type="ECO:0000313" key="9">
    <source>
        <dbReference type="Proteomes" id="UP000036932"/>
    </source>
</evidence>
<feature type="transmembrane region" description="Helical" evidence="6">
    <location>
        <begin position="131"/>
        <end position="153"/>
    </location>
</feature>
<organism evidence="8 9">
    <name type="scientific">Paenibacillus solani</name>
    <dbReference type="NCBI Taxonomy" id="1705565"/>
    <lineage>
        <taxon>Bacteria</taxon>
        <taxon>Bacillati</taxon>
        <taxon>Bacillota</taxon>
        <taxon>Bacilli</taxon>
        <taxon>Bacillales</taxon>
        <taxon>Paenibacillaceae</taxon>
        <taxon>Paenibacillus</taxon>
    </lineage>
</organism>
<evidence type="ECO:0000313" key="8">
    <source>
        <dbReference type="EMBL" id="KOR88710.1"/>
    </source>
</evidence>
<dbReference type="PANTHER" id="PTHR31566:SF0">
    <property type="entry name" value="CYTOCHROME C BIOGENESIS PROTEIN CCS1, CHLOROPLASTIC"/>
    <property type="match status" value="1"/>
</dbReference>
<keyword evidence="4 6" id="KW-1133">Transmembrane helix</keyword>
<dbReference type="EMBL" id="LIUT01000001">
    <property type="protein sequence ID" value="KOR88710.1"/>
    <property type="molecule type" value="Genomic_DNA"/>
</dbReference>
<feature type="transmembrane region" description="Helical" evidence="6">
    <location>
        <begin position="491"/>
        <end position="509"/>
    </location>
</feature>
<evidence type="ECO:0000256" key="5">
    <source>
        <dbReference type="ARBA" id="ARBA00023136"/>
    </source>
</evidence>
<protein>
    <submittedName>
        <fullName evidence="8">Cytochrome C biogenesis protein ResB</fullName>
    </submittedName>
</protein>
<evidence type="ECO:0000256" key="2">
    <source>
        <dbReference type="ARBA" id="ARBA00022692"/>
    </source>
</evidence>
<keyword evidence="2 6" id="KW-0812">Transmembrane</keyword>
<dbReference type="PANTHER" id="PTHR31566">
    <property type="entry name" value="CYTOCHROME C BIOGENESIS PROTEIN CCS1, CHLOROPLASTIC"/>
    <property type="match status" value="1"/>
</dbReference>
<keyword evidence="3" id="KW-0201">Cytochrome c-type biogenesis</keyword>
<dbReference type="Proteomes" id="UP000036932">
    <property type="component" value="Unassembled WGS sequence"/>
</dbReference>
<evidence type="ECO:0000256" key="4">
    <source>
        <dbReference type="ARBA" id="ARBA00022989"/>
    </source>
</evidence>
<feature type="domain" description="ResB-like" evidence="7">
    <location>
        <begin position="73"/>
        <end position="540"/>
    </location>
</feature>
<comment type="subcellular location">
    <subcellularLocation>
        <location evidence="1">Membrane</location>
        <topology evidence="1">Multi-pass membrane protein</topology>
    </subcellularLocation>
</comment>
<feature type="transmembrane region" description="Helical" evidence="6">
    <location>
        <begin position="221"/>
        <end position="239"/>
    </location>
</feature>
<sequence>MSQGSKPLIQNTKCDCGHQNPTGTVLCEACGKPLTEEAEAQPVLEMRYDGVARRSQKANPGVIDLVWNFFSSVKVAIYLILFTLIGSSLGTIFPQESTFLNIDPSVYYKEEYGQLGHIYYLLGLSHTYTSWWFVLLLVMIGASLVICSLDRVLPLYKALSRQRIPKHMSFLTRQKVVYQGPVEEGGIEWVERVKPIIKKKGYRVRTDGGTLLAEKQRFSRWGPYVLHIGLIVFLLAVLGRNLPGLYMDEHVAFPQGEPVHIKNTSYYLLNDGFKVEFYTEDDMPEEFKGKNKVLPKEFQTQAVLYMCEANCDDLDKDPELVEVTRHNIEVNHPLNYKGLKAYQFDYDLTPILRSVSPVLVNSKSGKEYGKITLSINDPQRKYQAGEYTLTLTQTYTDFGLGDNGKPVNLSPNPNAPAFLFLIEGPDLPKEGIQYFYFPKQIDKERFNQEAINAQLAGGEELVSLDVLSMDDVDFAESTTYLNIRVDKAMPFIWVGCFIGMIGLIMGFYFTHRRIWLRIDDGILTLGAHTNKNWFGLRKEISAIFKGMNMEVDEKSLENNRGNKHESN</sequence>
<evidence type="ECO:0000259" key="7">
    <source>
        <dbReference type="Pfam" id="PF05140"/>
    </source>
</evidence>
<dbReference type="GO" id="GO:0016020">
    <property type="term" value="C:membrane"/>
    <property type="evidence" value="ECO:0007669"/>
    <property type="project" value="UniProtKB-SubCell"/>
</dbReference>
<dbReference type="RefSeq" id="WP_054401643.1">
    <property type="nucleotide sequence ID" value="NZ_LIUT01000001.1"/>
</dbReference>
<dbReference type="PATRIC" id="fig|1705565.3.peg.3039"/>
<dbReference type="InterPro" id="IPR007816">
    <property type="entry name" value="ResB-like_domain"/>
</dbReference>
<dbReference type="AlphaFoldDB" id="A0A0M1P322"/>
<evidence type="ECO:0000256" key="6">
    <source>
        <dbReference type="SAM" id="Phobius"/>
    </source>
</evidence>
<feature type="transmembrane region" description="Helical" evidence="6">
    <location>
        <begin position="75"/>
        <end position="93"/>
    </location>
</feature>
<dbReference type="OrthoDB" id="9770923at2"/>
<dbReference type="InterPro" id="IPR023494">
    <property type="entry name" value="Cyt_c_bgen_Ccs1/CcsB/ResB"/>
</dbReference>
<proteinExistence type="predicted"/>
<gene>
    <name evidence="8" type="ORF">AM231_05715</name>
</gene>
<keyword evidence="5 6" id="KW-0472">Membrane</keyword>
<accession>A0A0M1P322</accession>
<name>A0A0M1P322_9BACL</name>